<evidence type="ECO:0000256" key="10">
    <source>
        <dbReference type="ARBA" id="ARBA00031484"/>
    </source>
</evidence>
<proteinExistence type="inferred from homology"/>
<keyword evidence="4" id="KW-0997">Cell inner membrane</keyword>
<evidence type="ECO:0000256" key="4">
    <source>
        <dbReference type="ARBA" id="ARBA00022519"/>
    </source>
</evidence>
<evidence type="ECO:0000256" key="8">
    <source>
        <dbReference type="ARBA" id="ARBA00023186"/>
    </source>
</evidence>
<dbReference type="EMBL" id="LT840185">
    <property type="protein sequence ID" value="SMF75270.1"/>
    <property type="molecule type" value="Genomic_DNA"/>
</dbReference>
<evidence type="ECO:0000256" key="1">
    <source>
        <dbReference type="ARBA" id="ARBA00004382"/>
    </source>
</evidence>
<comment type="similarity">
    <text evidence="11">Belongs to the PpiD chaperone family.</text>
</comment>
<dbReference type="AlphaFoldDB" id="A0A1X7GVR9"/>
<accession>A0A1X7GVR9</accession>
<dbReference type="SUPFAM" id="SSF109998">
    <property type="entry name" value="Triger factor/SurA peptide-binding domain-like"/>
    <property type="match status" value="1"/>
</dbReference>
<dbReference type="Pfam" id="PF13145">
    <property type="entry name" value="Rotamase_2"/>
    <property type="match status" value="1"/>
</dbReference>
<evidence type="ECO:0000256" key="7">
    <source>
        <dbReference type="ARBA" id="ARBA00023136"/>
    </source>
</evidence>
<dbReference type="Gene3D" id="3.10.50.40">
    <property type="match status" value="1"/>
</dbReference>
<keyword evidence="14" id="KW-0697">Rotamase</keyword>
<keyword evidence="17" id="KW-1185">Reference proteome</keyword>
<dbReference type="Pfam" id="PF13624">
    <property type="entry name" value="SurA_N_3"/>
    <property type="match status" value="1"/>
</dbReference>
<dbReference type="GO" id="GO:0005886">
    <property type="term" value="C:plasma membrane"/>
    <property type="evidence" value="ECO:0007669"/>
    <property type="project" value="UniProtKB-SubCell"/>
</dbReference>
<evidence type="ECO:0000313" key="16">
    <source>
        <dbReference type="EMBL" id="SMF75270.1"/>
    </source>
</evidence>
<dbReference type="OrthoDB" id="9768393at2"/>
<keyword evidence="14 16" id="KW-0413">Isomerase</keyword>
<dbReference type="Proteomes" id="UP000192934">
    <property type="component" value="Chromosome I"/>
</dbReference>
<dbReference type="PANTHER" id="PTHR47529">
    <property type="entry name" value="PEPTIDYL-PROLYL CIS-TRANS ISOMERASE D"/>
    <property type="match status" value="1"/>
</dbReference>
<keyword evidence="6" id="KW-1133">Transmembrane helix</keyword>
<evidence type="ECO:0000313" key="17">
    <source>
        <dbReference type="Proteomes" id="UP000192934"/>
    </source>
</evidence>
<sequence>MLSIFRRGAISKIMLLVLAIGIFAIVITGFGTPGSMGGPIVGGNALVTVDKESVTQAQLSDQVNRQLQRAREQQPELDVATFLQGGAFEEILRQMTGQAAMTAFAKDQHFAVSKRQVDAEIMGIQAFRNLAGNFDEQAFRQALARERVTEDQLRSELAQNLIQQQILSPVTAAVRVPQGVAEQYASLLLEQRTGTIGIVPAAAMGQGKEPTEAEIAAFYKENGTRYQIPERRVLRYATFSRDQIAAAAAPSDQEIAAFYNSNAATYGAKETRTLSQVVLPDQAAARAFAARVTGGASFADAAKQAGFSAADTAVGAQNKAQFTELTSAAIANAAFAAAQGAITQPAQSPLGWHVVHVDAINREAARPLAAVREEIRTQLGRQKTEEALIDKVNGIEDAIANGASLEEVAKTQNLTLQETPPITATGGRPDAPDWRAPAEIAALLEPGFQLEENEDPVVQAIGANAAGGYAVVGLTRIIPAAPPPLASIRDRVKADLAANRAAERARAVATAIAAKINAGTPAARAFAESGERLPQAQTVNARRVDIAQPNTPVPPPLGMMFSLPQGRARILAAPNNEGWFVVHLEKAVPGNFREAPQLVQATRAQFRGILGEEYAQQFVRAVEAGRKIKRNEDAIRRAKTEIQGGTVAQ</sequence>
<comment type="subcellular location">
    <subcellularLocation>
        <location evidence="1">Cell inner membrane</location>
        <topology evidence="1">Single-pass type II membrane protein</topology>
        <orientation evidence="1">Periplasmic side</orientation>
    </subcellularLocation>
</comment>
<reference evidence="17" key="1">
    <citation type="submission" date="2017-04" db="EMBL/GenBank/DDBJ databases">
        <authorList>
            <person name="Varghese N."/>
            <person name="Submissions S."/>
        </authorList>
    </citation>
    <scope>NUCLEOTIDE SEQUENCE [LARGE SCALE GENOMIC DNA]</scope>
    <source>
        <strain evidence="17">Dd16</strain>
    </source>
</reference>
<evidence type="ECO:0000256" key="11">
    <source>
        <dbReference type="ARBA" id="ARBA00038408"/>
    </source>
</evidence>
<dbReference type="InterPro" id="IPR046357">
    <property type="entry name" value="PPIase_dom_sf"/>
</dbReference>
<dbReference type="PROSITE" id="PS50198">
    <property type="entry name" value="PPIC_PPIASE_2"/>
    <property type="match status" value="1"/>
</dbReference>
<name>A0A1X7GVR9_9SPHN</name>
<evidence type="ECO:0000256" key="14">
    <source>
        <dbReference type="PROSITE-ProRule" id="PRU00278"/>
    </source>
</evidence>
<feature type="domain" description="PpiC" evidence="15">
    <location>
        <begin position="269"/>
        <end position="359"/>
    </location>
</feature>
<protein>
    <recommendedName>
        <fullName evidence="2">Parvulin-like PPIase</fullName>
    </recommendedName>
    <alternativeName>
        <fullName evidence="9">Peptidyl-prolyl cis-trans isomerase plp</fullName>
    </alternativeName>
    <alternativeName>
        <fullName evidence="12">Periplasmic chaperone PpiD</fullName>
    </alternativeName>
    <alternativeName>
        <fullName evidence="13">Periplasmic folding chaperone</fullName>
    </alternativeName>
    <alternativeName>
        <fullName evidence="10">Rotamase plp</fullName>
    </alternativeName>
</protein>
<dbReference type="GO" id="GO:0003755">
    <property type="term" value="F:peptidyl-prolyl cis-trans isomerase activity"/>
    <property type="evidence" value="ECO:0007669"/>
    <property type="project" value="UniProtKB-KW"/>
</dbReference>
<evidence type="ECO:0000256" key="2">
    <source>
        <dbReference type="ARBA" id="ARBA00018370"/>
    </source>
</evidence>
<evidence type="ECO:0000256" key="5">
    <source>
        <dbReference type="ARBA" id="ARBA00022692"/>
    </source>
</evidence>
<gene>
    <name evidence="16" type="ORF">SAMN06295910_2324</name>
</gene>
<evidence type="ECO:0000256" key="9">
    <source>
        <dbReference type="ARBA" id="ARBA00030642"/>
    </source>
</evidence>
<dbReference type="Gene3D" id="1.10.4030.10">
    <property type="entry name" value="Porin chaperone SurA, peptide-binding domain"/>
    <property type="match status" value="2"/>
</dbReference>
<evidence type="ECO:0000256" key="6">
    <source>
        <dbReference type="ARBA" id="ARBA00022989"/>
    </source>
</evidence>
<organism evidence="16 17">
    <name type="scientific">Allosphingosinicella indica</name>
    <dbReference type="NCBI Taxonomy" id="941907"/>
    <lineage>
        <taxon>Bacteria</taxon>
        <taxon>Pseudomonadati</taxon>
        <taxon>Pseudomonadota</taxon>
        <taxon>Alphaproteobacteria</taxon>
        <taxon>Sphingomonadales</taxon>
        <taxon>Sphingomonadaceae</taxon>
        <taxon>Allosphingosinicella</taxon>
    </lineage>
</organism>
<dbReference type="InterPro" id="IPR027304">
    <property type="entry name" value="Trigger_fact/SurA_dom_sf"/>
</dbReference>
<dbReference type="STRING" id="941907.SAMN06295910_2324"/>
<evidence type="ECO:0000256" key="12">
    <source>
        <dbReference type="ARBA" id="ARBA00040743"/>
    </source>
</evidence>
<dbReference type="InterPro" id="IPR000297">
    <property type="entry name" value="PPIase_PpiC"/>
</dbReference>
<keyword evidence="8" id="KW-0143">Chaperone</keyword>
<keyword evidence="3" id="KW-1003">Cell membrane</keyword>
<keyword evidence="7" id="KW-0472">Membrane</keyword>
<evidence type="ECO:0000256" key="13">
    <source>
        <dbReference type="ARBA" id="ARBA00042775"/>
    </source>
</evidence>
<dbReference type="RefSeq" id="WP_085218913.1">
    <property type="nucleotide sequence ID" value="NZ_LT840185.1"/>
</dbReference>
<dbReference type="InterPro" id="IPR052029">
    <property type="entry name" value="PpiD_chaperone"/>
</dbReference>
<evidence type="ECO:0000259" key="15">
    <source>
        <dbReference type="PROSITE" id="PS50198"/>
    </source>
</evidence>
<keyword evidence="5" id="KW-0812">Transmembrane</keyword>
<evidence type="ECO:0000256" key="3">
    <source>
        <dbReference type="ARBA" id="ARBA00022475"/>
    </source>
</evidence>
<dbReference type="PANTHER" id="PTHR47529:SF1">
    <property type="entry name" value="PERIPLASMIC CHAPERONE PPID"/>
    <property type="match status" value="1"/>
</dbReference>
<dbReference type="SUPFAM" id="SSF54534">
    <property type="entry name" value="FKBP-like"/>
    <property type="match status" value="1"/>
</dbReference>